<protein>
    <submittedName>
        <fullName evidence="1">Uncharacterized protein</fullName>
    </submittedName>
</protein>
<dbReference type="Proteomes" id="UP000250235">
    <property type="component" value="Unassembled WGS sequence"/>
</dbReference>
<keyword evidence="2" id="KW-1185">Reference proteome</keyword>
<accession>A0A2Z7DBP9</accession>
<sequence>MQRNQLLKSQTTLNKTTLHSLRHPVASYSNHHQLQATVANNLSQLDSQTLVQNTKAGTSCNIQNAALQLIKTASHCHVIKSGPLAQYQPQATGKPDVSYRNVDQR</sequence>
<name>A0A2Z7DBP9_9LAMI</name>
<evidence type="ECO:0000313" key="2">
    <source>
        <dbReference type="Proteomes" id="UP000250235"/>
    </source>
</evidence>
<dbReference type="AlphaFoldDB" id="A0A2Z7DBP9"/>
<gene>
    <name evidence="1" type="ORF">F511_05087</name>
</gene>
<proteinExistence type="predicted"/>
<evidence type="ECO:0000313" key="1">
    <source>
        <dbReference type="EMBL" id="KZV54706.1"/>
    </source>
</evidence>
<reference evidence="1 2" key="1">
    <citation type="journal article" date="2015" name="Proc. Natl. Acad. Sci. U.S.A.">
        <title>The resurrection genome of Boea hygrometrica: A blueprint for survival of dehydration.</title>
        <authorList>
            <person name="Xiao L."/>
            <person name="Yang G."/>
            <person name="Zhang L."/>
            <person name="Yang X."/>
            <person name="Zhao S."/>
            <person name="Ji Z."/>
            <person name="Zhou Q."/>
            <person name="Hu M."/>
            <person name="Wang Y."/>
            <person name="Chen M."/>
            <person name="Xu Y."/>
            <person name="Jin H."/>
            <person name="Xiao X."/>
            <person name="Hu G."/>
            <person name="Bao F."/>
            <person name="Hu Y."/>
            <person name="Wan P."/>
            <person name="Li L."/>
            <person name="Deng X."/>
            <person name="Kuang T."/>
            <person name="Xiang C."/>
            <person name="Zhu J.K."/>
            <person name="Oliver M.J."/>
            <person name="He Y."/>
        </authorList>
    </citation>
    <scope>NUCLEOTIDE SEQUENCE [LARGE SCALE GENOMIC DNA]</scope>
    <source>
        <strain evidence="2">cv. XS01</strain>
    </source>
</reference>
<organism evidence="1 2">
    <name type="scientific">Dorcoceras hygrometricum</name>
    <dbReference type="NCBI Taxonomy" id="472368"/>
    <lineage>
        <taxon>Eukaryota</taxon>
        <taxon>Viridiplantae</taxon>
        <taxon>Streptophyta</taxon>
        <taxon>Embryophyta</taxon>
        <taxon>Tracheophyta</taxon>
        <taxon>Spermatophyta</taxon>
        <taxon>Magnoliopsida</taxon>
        <taxon>eudicotyledons</taxon>
        <taxon>Gunneridae</taxon>
        <taxon>Pentapetalae</taxon>
        <taxon>asterids</taxon>
        <taxon>lamiids</taxon>
        <taxon>Lamiales</taxon>
        <taxon>Gesneriaceae</taxon>
        <taxon>Didymocarpoideae</taxon>
        <taxon>Trichosporeae</taxon>
        <taxon>Loxocarpinae</taxon>
        <taxon>Dorcoceras</taxon>
    </lineage>
</organism>
<dbReference type="EMBL" id="KQ989233">
    <property type="protein sequence ID" value="KZV54706.1"/>
    <property type="molecule type" value="Genomic_DNA"/>
</dbReference>